<evidence type="ECO:0000256" key="1">
    <source>
        <dbReference type="SAM" id="MobiDB-lite"/>
    </source>
</evidence>
<accession>A0A2G5ULH2</accession>
<comment type="caution">
    <text evidence="3">The sequence shown here is derived from an EMBL/GenBank/DDBJ whole genome shotgun (WGS) entry which is preliminary data.</text>
</comment>
<evidence type="ECO:0000313" key="4">
    <source>
        <dbReference type="Proteomes" id="UP000230233"/>
    </source>
</evidence>
<dbReference type="InterPro" id="IPR001810">
    <property type="entry name" value="F-box_dom"/>
</dbReference>
<keyword evidence="4" id="KW-1185">Reference proteome</keyword>
<sequence length="365" mass="41380">MSLFCCSFIFTSPEKRERESWGIIPENAQRQIIGYLNPREKAKFSTTCKKNYELVKNVKTPVYCLQFCPLRYNSKSAEILVNFDEENQNSYSFYFDRNGLNNSLKTTIKSNGLDCVYSPRGLEAEFRLMADLCFQGWVMGSKIELLDIRGDYNGKIPSSLELSTFSFSDKYNRANSAIPAWLDIIQENEHGINFMLMSDHWDKILGHKHFSNPQSTLKLTGYDGIGHEKLENLNSKQIQMNNVKDEQGFNLLVKKWISGGFADTFEWLIVTNVTRPLKTEKLLLDIKIRGLDGSIFEEARPEDLRGSVRHNNPKDSGVQKLLETVRDGRADGERPDIVPTGAACVGGSSDGEAVREDNVVSHQPV</sequence>
<feature type="region of interest" description="Disordered" evidence="1">
    <location>
        <begin position="329"/>
        <end position="365"/>
    </location>
</feature>
<dbReference type="PANTHER" id="PTHR31006">
    <property type="entry name" value="F-BOX DOMAIN-CONTAINING PROTEIN-RELATED-RELATED"/>
    <property type="match status" value="1"/>
</dbReference>
<dbReference type="Pfam" id="PF00646">
    <property type="entry name" value="F-box"/>
    <property type="match status" value="1"/>
</dbReference>
<organism evidence="3 4">
    <name type="scientific">Caenorhabditis nigoni</name>
    <dbReference type="NCBI Taxonomy" id="1611254"/>
    <lineage>
        <taxon>Eukaryota</taxon>
        <taxon>Metazoa</taxon>
        <taxon>Ecdysozoa</taxon>
        <taxon>Nematoda</taxon>
        <taxon>Chromadorea</taxon>
        <taxon>Rhabditida</taxon>
        <taxon>Rhabditina</taxon>
        <taxon>Rhabditomorpha</taxon>
        <taxon>Rhabditoidea</taxon>
        <taxon>Rhabditidae</taxon>
        <taxon>Peloderinae</taxon>
        <taxon>Caenorhabditis</taxon>
    </lineage>
</organism>
<dbReference type="AlphaFoldDB" id="A0A2G5ULH2"/>
<protein>
    <recommendedName>
        <fullName evidence="2">F-box domain-containing protein</fullName>
    </recommendedName>
</protein>
<dbReference type="InterPro" id="IPR042317">
    <property type="entry name" value="She-1-like"/>
</dbReference>
<evidence type="ECO:0000259" key="2">
    <source>
        <dbReference type="Pfam" id="PF00646"/>
    </source>
</evidence>
<dbReference type="EMBL" id="PDUG01000003">
    <property type="protein sequence ID" value="PIC40400.1"/>
    <property type="molecule type" value="Genomic_DNA"/>
</dbReference>
<name>A0A2G5ULH2_9PELO</name>
<proteinExistence type="predicted"/>
<gene>
    <name evidence="3" type="primary">Cni-T03F6.7</name>
    <name evidence="3" type="synonym">Cnig_chr_III.g11754</name>
    <name evidence="3" type="ORF">B9Z55_011754</name>
</gene>
<dbReference type="OrthoDB" id="5805483at2759"/>
<feature type="domain" description="F-box" evidence="2">
    <location>
        <begin position="24"/>
        <end position="59"/>
    </location>
</feature>
<dbReference type="Proteomes" id="UP000230233">
    <property type="component" value="Chromosome III"/>
</dbReference>
<reference evidence="4" key="1">
    <citation type="submission" date="2017-10" db="EMBL/GenBank/DDBJ databases">
        <title>Rapid genome shrinkage in a self-fertile nematode reveals novel sperm competition proteins.</title>
        <authorList>
            <person name="Yin D."/>
            <person name="Schwarz E.M."/>
            <person name="Thomas C.G."/>
            <person name="Felde R.L."/>
            <person name="Korf I.F."/>
            <person name="Cutter A.D."/>
            <person name="Schartner C.M."/>
            <person name="Ralston E.J."/>
            <person name="Meyer B.J."/>
            <person name="Haag E.S."/>
        </authorList>
    </citation>
    <scope>NUCLEOTIDE SEQUENCE [LARGE SCALE GENOMIC DNA]</scope>
    <source>
        <strain evidence="4">JU1422</strain>
    </source>
</reference>
<evidence type="ECO:0000313" key="3">
    <source>
        <dbReference type="EMBL" id="PIC40400.1"/>
    </source>
</evidence>
<dbReference type="PANTHER" id="PTHR31006:SF0">
    <property type="entry name" value="F-BOX ASSOCIATED DOMAIN-CONTAINING PROTEIN-RELATED"/>
    <property type="match status" value="1"/>
</dbReference>